<comment type="caution">
    <text evidence="2">The sequence shown here is derived from an EMBL/GenBank/DDBJ whole genome shotgun (WGS) entry which is preliminary data.</text>
</comment>
<dbReference type="Proteomes" id="UP000187412">
    <property type="component" value="Unassembled WGS sequence"/>
</dbReference>
<accession>A0ABX3GZX6</accession>
<evidence type="ECO:0000313" key="3">
    <source>
        <dbReference type="Proteomes" id="UP000187412"/>
    </source>
</evidence>
<reference evidence="2 3" key="1">
    <citation type="submission" date="2016-10" db="EMBL/GenBank/DDBJ databases">
        <title>Paenibacillus species isolates.</title>
        <authorList>
            <person name="Beno S.M."/>
        </authorList>
    </citation>
    <scope>NUCLEOTIDE SEQUENCE [LARGE SCALE GENOMIC DNA]</scope>
    <source>
        <strain evidence="2 3">FSL H7-0744</strain>
    </source>
</reference>
<keyword evidence="1" id="KW-1133">Transmembrane helix</keyword>
<dbReference type="EMBL" id="MPTB01000043">
    <property type="protein sequence ID" value="OMD41899.1"/>
    <property type="molecule type" value="Genomic_DNA"/>
</dbReference>
<organism evidence="2 3">
    <name type="scientific">Paenibacillus borealis</name>
    <dbReference type="NCBI Taxonomy" id="160799"/>
    <lineage>
        <taxon>Bacteria</taxon>
        <taxon>Bacillati</taxon>
        <taxon>Bacillota</taxon>
        <taxon>Bacilli</taxon>
        <taxon>Bacillales</taxon>
        <taxon>Paenibacillaceae</taxon>
        <taxon>Paenibacillus</taxon>
    </lineage>
</organism>
<feature type="transmembrane region" description="Helical" evidence="1">
    <location>
        <begin position="12"/>
        <end position="31"/>
    </location>
</feature>
<keyword evidence="3" id="KW-1185">Reference proteome</keyword>
<keyword evidence="1" id="KW-0472">Membrane</keyword>
<evidence type="ECO:0008006" key="4">
    <source>
        <dbReference type="Google" id="ProtNLM"/>
    </source>
</evidence>
<evidence type="ECO:0000256" key="1">
    <source>
        <dbReference type="SAM" id="Phobius"/>
    </source>
</evidence>
<name>A0ABX3GZX6_PAEBO</name>
<dbReference type="RefSeq" id="WP_076113478.1">
    <property type="nucleotide sequence ID" value="NZ_MPTB01000043.1"/>
</dbReference>
<proteinExistence type="predicted"/>
<gene>
    <name evidence="2" type="ORF">BSK56_26455</name>
</gene>
<keyword evidence="1" id="KW-0812">Transmembrane</keyword>
<sequence length="127" mass="14699">MKRHKPLGKLLFWVLTTGFLLTLALMGYWMFPYMSDVFSEDRGWFLFMGLAVLLLIGLNGAIAVFIYRDASRMGMNTWLWMTAVIYIPNLIGLLIYFVVRQQHKRDGSVSAKEEYCPHCGHMIRTGE</sequence>
<feature type="transmembrane region" description="Helical" evidence="1">
    <location>
        <begin position="78"/>
        <end position="99"/>
    </location>
</feature>
<evidence type="ECO:0000313" key="2">
    <source>
        <dbReference type="EMBL" id="OMD41899.1"/>
    </source>
</evidence>
<protein>
    <recommendedName>
        <fullName evidence="4">Cardiolipin synthase N-terminal domain-containing protein</fullName>
    </recommendedName>
</protein>
<feature type="transmembrane region" description="Helical" evidence="1">
    <location>
        <begin position="43"/>
        <end position="66"/>
    </location>
</feature>